<comment type="caution">
    <text evidence="2">The sequence shown here is derived from an EMBL/GenBank/DDBJ whole genome shotgun (WGS) entry which is preliminary data.</text>
</comment>
<name>A0ABS5TE94_9ACTN</name>
<dbReference type="EMBL" id="JAHBAY010000004">
    <property type="protein sequence ID" value="MBT0769415.1"/>
    <property type="molecule type" value="Genomic_DNA"/>
</dbReference>
<dbReference type="RefSeq" id="WP_214155717.1">
    <property type="nucleotide sequence ID" value="NZ_JAHBAY010000004.1"/>
</dbReference>
<evidence type="ECO:0000313" key="3">
    <source>
        <dbReference type="Proteomes" id="UP001197247"/>
    </source>
</evidence>
<reference evidence="2 3" key="1">
    <citation type="submission" date="2021-05" db="EMBL/GenBank/DDBJ databases">
        <title>Kineosporia and Streptomyces sp. nov. two new marine actinobacteria isolated from Coral.</title>
        <authorList>
            <person name="Buangrab K."/>
            <person name="Sutthacheep M."/>
            <person name="Yeemin T."/>
            <person name="Harunari E."/>
            <person name="Igarashi Y."/>
            <person name="Kanchanasin P."/>
            <person name="Tanasupawat S."/>
            <person name="Phongsopitanun W."/>
        </authorList>
    </citation>
    <scope>NUCLEOTIDE SEQUENCE [LARGE SCALE GENOMIC DNA]</scope>
    <source>
        <strain evidence="2 3">J2-2</strain>
    </source>
</reference>
<gene>
    <name evidence="2" type="ORF">KIH74_10825</name>
</gene>
<feature type="domain" description="DUF4240" evidence="1">
    <location>
        <begin position="1"/>
        <end position="129"/>
    </location>
</feature>
<evidence type="ECO:0000313" key="2">
    <source>
        <dbReference type="EMBL" id="MBT0769415.1"/>
    </source>
</evidence>
<dbReference type="Proteomes" id="UP001197247">
    <property type="component" value="Unassembled WGS sequence"/>
</dbReference>
<dbReference type="InterPro" id="IPR025334">
    <property type="entry name" value="DUF4240"/>
</dbReference>
<sequence length="181" mass="20237">MDSDTFWVVVGAARAAADATGRPIEETLHDELVRHSPEDIVLFQKHFDDAANALYRWDVWGAAYLIGGGCSDDSFIDFRAGLITYGQAWFDRVLAGPDSLAGHPAVLEQDGERLFMESVNYLAREAFEQVTGHGDNFHTEWNSRSQSLARNSCPNLGEEFDFDDDAEMRRRLPQLAARLLG</sequence>
<proteinExistence type="predicted"/>
<evidence type="ECO:0000259" key="1">
    <source>
        <dbReference type="Pfam" id="PF14024"/>
    </source>
</evidence>
<dbReference type="Pfam" id="PF14024">
    <property type="entry name" value="DUF4240"/>
    <property type="match status" value="1"/>
</dbReference>
<accession>A0ABS5TE94</accession>
<keyword evidence="3" id="KW-1185">Reference proteome</keyword>
<organism evidence="2 3">
    <name type="scientific">Kineosporia corallincola</name>
    <dbReference type="NCBI Taxonomy" id="2835133"/>
    <lineage>
        <taxon>Bacteria</taxon>
        <taxon>Bacillati</taxon>
        <taxon>Actinomycetota</taxon>
        <taxon>Actinomycetes</taxon>
        <taxon>Kineosporiales</taxon>
        <taxon>Kineosporiaceae</taxon>
        <taxon>Kineosporia</taxon>
    </lineage>
</organism>
<protein>
    <submittedName>
        <fullName evidence="2">DUF4240 domain-containing protein</fullName>
    </submittedName>
</protein>